<evidence type="ECO:0000313" key="1">
    <source>
        <dbReference type="EMBL" id="MXV60783.1"/>
    </source>
</evidence>
<keyword evidence="2" id="KW-1185">Reference proteome</keyword>
<gene>
    <name evidence="1" type="ORF">GS429_01590</name>
</gene>
<dbReference type="EMBL" id="WUYX01000007">
    <property type="protein sequence ID" value="MXV60783.1"/>
    <property type="molecule type" value="Genomic_DNA"/>
</dbReference>
<dbReference type="OrthoDB" id="350596at2157"/>
<evidence type="ECO:0000313" key="2">
    <source>
        <dbReference type="Proteomes" id="UP000434101"/>
    </source>
</evidence>
<protein>
    <submittedName>
        <fullName evidence="1">Uncharacterized protein</fullName>
    </submittedName>
</protein>
<sequence>MSEANYCGNCGFPIPDDPNEAEIRELAQGELSGFLDGYDVQSILDSMNGEQEPTEAYQWYLEEGVKKALTDLAILQRSDWFDKKPISGLFFQEEMFKENPTDEAMEDFILWARISAFFYEAFQPVGLELSIRMGAAFAEGLNPSDDIHVSITVEPDDEEEGLSGPAS</sequence>
<organism evidence="1 2">
    <name type="scientific">Natronorubrum halalkaliphilum</name>
    <dbReference type="NCBI Taxonomy" id="2691917"/>
    <lineage>
        <taxon>Archaea</taxon>
        <taxon>Methanobacteriati</taxon>
        <taxon>Methanobacteriota</taxon>
        <taxon>Stenosarchaea group</taxon>
        <taxon>Halobacteria</taxon>
        <taxon>Halobacteriales</taxon>
        <taxon>Natrialbaceae</taxon>
        <taxon>Natronorubrum</taxon>
    </lineage>
</organism>
<reference evidence="1 2" key="1">
    <citation type="submission" date="2020-01" db="EMBL/GenBank/DDBJ databases">
        <title>Natronorubrum sp. JWXQ-INN 674 isolated from Inner Mongolia Autonomous Region of China.</title>
        <authorList>
            <person name="Xue Q."/>
        </authorList>
    </citation>
    <scope>NUCLEOTIDE SEQUENCE [LARGE SCALE GENOMIC DNA]</scope>
    <source>
        <strain evidence="1 2">JWXQ-INN-674</strain>
    </source>
</reference>
<accession>A0A6B0VHE7</accession>
<proteinExistence type="predicted"/>
<name>A0A6B0VHE7_9EURY</name>
<dbReference type="Proteomes" id="UP000434101">
    <property type="component" value="Unassembled WGS sequence"/>
</dbReference>
<dbReference type="RefSeq" id="WP_160062086.1">
    <property type="nucleotide sequence ID" value="NZ_WUYX01000007.1"/>
</dbReference>
<dbReference type="AlphaFoldDB" id="A0A6B0VHE7"/>
<comment type="caution">
    <text evidence="1">The sequence shown here is derived from an EMBL/GenBank/DDBJ whole genome shotgun (WGS) entry which is preliminary data.</text>
</comment>